<feature type="domain" description="Zinc-ribbon" evidence="1">
    <location>
        <begin position="5"/>
        <end position="24"/>
    </location>
</feature>
<evidence type="ECO:0000259" key="1">
    <source>
        <dbReference type="Pfam" id="PF13240"/>
    </source>
</evidence>
<proteinExistence type="predicted"/>
<accession>A0ABR7FW59</accession>
<sequence length="38" mass="4129">MKMQCKSCNTELPKHAKVCPRCGALVGKKSGNHQATSR</sequence>
<evidence type="ECO:0000313" key="2">
    <source>
        <dbReference type="EMBL" id="MBC5679433.1"/>
    </source>
</evidence>
<name>A0ABR7FW59_9FIRM</name>
<dbReference type="RefSeq" id="WP_186835807.1">
    <property type="nucleotide sequence ID" value="NZ_JACOPD010000001.1"/>
</dbReference>
<reference evidence="2 3" key="1">
    <citation type="submission" date="2020-08" db="EMBL/GenBank/DDBJ databases">
        <title>Genome public.</title>
        <authorList>
            <person name="Liu C."/>
            <person name="Sun Q."/>
        </authorList>
    </citation>
    <scope>NUCLEOTIDE SEQUENCE [LARGE SCALE GENOMIC DNA]</scope>
    <source>
        <strain evidence="2 3">NSJ-43</strain>
    </source>
</reference>
<dbReference type="EMBL" id="JACOPD010000001">
    <property type="protein sequence ID" value="MBC5679433.1"/>
    <property type="molecule type" value="Genomic_DNA"/>
</dbReference>
<dbReference type="Pfam" id="PF13240">
    <property type="entry name" value="Zn_Ribbon_1"/>
    <property type="match status" value="1"/>
</dbReference>
<dbReference type="InterPro" id="IPR026870">
    <property type="entry name" value="Zinc_ribbon_dom"/>
</dbReference>
<keyword evidence="3" id="KW-1185">Reference proteome</keyword>
<gene>
    <name evidence="2" type="ORF">H8S01_00430</name>
</gene>
<organism evidence="2 3">
    <name type="scientific">Lachnospira hominis</name>
    <name type="common">ex Liu et al. 2021</name>
    <dbReference type="NCBI Taxonomy" id="2763051"/>
    <lineage>
        <taxon>Bacteria</taxon>
        <taxon>Bacillati</taxon>
        <taxon>Bacillota</taxon>
        <taxon>Clostridia</taxon>
        <taxon>Lachnospirales</taxon>
        <taxon>Lachnospiraceae</taxon>
        <taxon>Lachnospira</taxon>
    </lineage>
</organism>
<dbReference type="Proteomes" id="UP000628463">
    <property type="component" value="Unassembled WGS sequence"/>
</dbReference>
<comment type="caution">
    <text evidence="2">The sequence shown here is derived from an EMBL/GenBank/DDBJ whole genome shotgun (WGS) entry which is preliminary data.</text>
</comment>
<evidence type="ECO:0000313" key="3">
    <source>
        <dbReference type="Proteomes" id="UP000628463"/>
    </source>
</evidence>
<protein>
    <submittedName>
        <fullName evidence="2">Zinc-ribbon domain-containing protein</fullName>
    </submittedName>
</protein>